<dbReference type="PROSITE" id="PS50110">
    <property type="entry name" value="RESPONSE_REGULATORY"/>
    <property type="match status" value="1"/>
</dbReference>
<dbReference type="KEGG" id="dvl:Dvul_0431"/>
<dbReference type="Pfam" id="PF13181">
    <property type="entry name" value="TPR_8"/>
    <property type="match status" value="1"/>
</dbReference>
<proteinExistence type="predicted"/>
<reference evidence="5" key="1">
    <citation type="journal article" date="2009" name="Environ. Microbiol.">
        <title>Contribution of mobile genetic elements to Desulfovibrio vulgaris genome plasticity.</title>
        <authorList>
            <person name="Walker C.B."/>
            <person name="Stolyar S."/>
            <person name="Chivian D."/>
            <person name="Pinel N."/>
            <person name="Gabster J.A."/>
            <person name="Dehal P.S."/>
            <person name="He Z."/>
            <person name="Yang Z.K."/>
            <person name="Yen H.C."/>
            <person name="Zhou J."/>
            <person name="Wall J.D."/>
            <person name="Hazen T.C."/>
            <person name="Arkin A.P."/>
            <person name="Stahl D.A."/>
        </authorList>
    </citation>
    <scope>NUCLEOTIDE SEQUENCE [LARGE SCALE GENOMIC DNA]</scope>
    <source>
        <strain evidence="5">DP4</strain>
    </source>
</reference>
<dbReference type="InterPro" id="IPR011006">
    <property type="entry name" value="CheY-like_superfamily"/>
</dbReference>
<sequence>MASDINAKLRQKQYEAAVLEFAGDRKGYFVVASDDPQFASLLRQTLTKHLAIPGDAMSTVANPDHILRELKNVTMRRKTVLLFLERILEGRDTNLLVRQLKSAYPDLKIIVITGETERNRLVLLHEVGADNFITKPVSMNTLIEKMAFTIKPLGKLGQLIDQAREFVHQNLPEQGIKLCRQILELKPGSAAGYLVMGEAYQHLGKLDKARECYEEASRNAELYLEPLRRLADIHGEMGEPTEQLRYLERLDQLSPLNVERKVDMGAIHLELGNQEKADELFDTAVQQATREALSYIADISGRIAGIYNGRDPQRAEHFLRRALDAKGDMLDASDLDTFNRLGIALRRQGKWQEALTEYHKALRVAPEDENLFYNMGMACAEGRDFREARANMLKALTINPELPRRDPVMAYNIGLVFMRAGGREYAERCLNIALELDPGFTKAREALERLG</sequence>
<dbReference type="PROSITE" id="PS50005">
    <property type="entry name" value="TPR"/>
    <property type="match status" value="2"/>
</dbReference>
<dbReference type="PANTHER" id="PTHR12558">
    <property type="entry name" value="CELL DIVISION CYCLE 16,23,27"/>
    <property type="match status" value="1"/>
</dbReference>
<keyword evidence="2" id="KW-0802">TPR repeat</keyword>
<dbReference type="Pfam" id="PF13424">
    <property type="entry name" value="TPR_12"/>
    <property type="match status" value="1"/>
</dbReference>
<dbReference type="PANTHER" id="PTHR12558:SF13">
    <property type="entry name" value="CELL DIVISION CYCLE PROTEIN 27 HOMOLOG"/>
    <property type="match status" value="1"/>
</dbReference>
<dbReference type="SUPFAM" id="SSF48452">
    <property type="entry name" value="TPR-like"/>
    <property type="match status" value="1"/>
</dbReference>
<protein>
    <submittedName>
        <fullName evidence="4">Response regulator receiver</fullName>
    </submittedName>
</protein>
<evidence type="ECO:0000313" key="4">
    <source>
        <dbReference type="EMBL" id="ABM27454.1"/>
    </source>
</evidence>
<dbReference type="SMR" id="A0A0H3A5X3"/>
<dbReference type="InterPro" id="IPR019734">
    <property type="entry name" value="TPR_rpt"/>
</dbReference>
<dbReference type="InterPro" id="IPR001789">
    <property type="entry name" value="Sig_transdc_resp-reg_receiver"/>
</dbReference>
<name>A0A0H3A5X3_NITV4</name>
<dbReference type="Gene3D" id="1.25.40.10">
    <property type="entry name" value="Tetratricopeptide repeat domain"/>
    <property type="match status" value="2"/>
</dbReference>
<organism evidence="4 5">
    <name type="scientific">Nitratidesulfovibrio vulgaris (strain DP4)</name>
    <name type="common">Desulfovibrio vulgaris</name>
    <dbReference type="NCBI Taxonomy" id="391774"/>
    <lineage>
        <taxon>Bacteria</taxon>
        <taxon>Pseudomonadati</taxon>
        <taxon>Thermodesulfobacteriota</taxon>
        <taxon>Desulfovibrionia</taxon>
        <taxon>Desulfovibrionales</taxon>
        <taxon>Desulfovibrionaceae</taxon>
        <taxon>Nitratidesulfovibrio</taxon>
    </lineage>
</organism>
<dbReference type="AlphaFoldDB" id="A0A0H3A5X3"/>
<evidence type="ECO:0000259" key="3">
    <source>
        <dbReference type="PROSITE" id="PS50110"/>
    </source>
</evidence>
<accession>A0A0H3A5X3</accession>
<feature type="repeat" description="TPR" evidence="2">
    <location>
        <begin position="335"/>
        <end position="368"/>
    </location>
</feature>
<dbReference type="SUPFAM" id="SSF52172">
    <property type="entry name" value="CheY-like"/>
    <property type="match status" value="1"/>
</dbReference>
<dbReference type="Proteomes" id="UP000009173">
    <property type="component" value="Chromosome"/>
</dbReference>
<dbReference type="InterPro" id="IPR011990">
    <property type="entry name" value="TPR-like_helical_dom_sf"/>
</dbReference>
<dbReference type="GO" id="GO:0000160">
    <property type="term" value="P:phosphorelay signal transduction system"/>
    <property type="evidence" value="ECO:0007669"/>
    <property type="project" value="InterPro"/>
</dbReference>
<evidence type="ECO:0000313" key="5">
    <source>
        <dbReference type="Proteomes" id="UP000009173"/>
    </source>
</evidence>
<gene>
    <name evidence="4" type="ordered locus">Dvul_0431</name>
</gene>
<feature type="domain" description="Response regulatory" evidence="3">
    <location>
        <begin position="28"/>
        <end position="150"/>
    </location>
</feature>
<evidence type="ECO:0000256" key="2">
    <source>
        <dbReference type="PROSITE-ProRule" id="PRU00339"/>
    </source>
</evidence>
<dbReference type="EMBL" id="CP000527">
    <property type="protein sequence ID" value="ABM27454.1"/>
    <property type="molecule type" value="Genomic_DNA"/>
</dbReference>
<dbReference type="Pfam" id="PF00072">
    <property type="entry name" value="Response_reg"/>
    <property type="match status" value="1"/>
</dbReference>
<comment type="caution">
    <text evidence="1">Lacks conserved residue(s) required for the propagation of feature annotation.</text>
</comment>
<feature type="repeat" description="TPR" evidence="2">
    <location>
        <begin position="369"/>
        <end position="402"/>
    </location>
</feature>
<dbReference type="SMART" id="SM00028">
    <property type="entry name" value="TPR"/>
    <property type="match status" value="6"/>
</dbReference>
<dbReference type="Gene3D" id="3.40.50.2300">
    <property type="match status" value="1"/>
</dbReference>
<dbReference type="HOGENOM" id="CLU_617815_0_0_7"/>
<dbReference type="CDD" id="cd00156">
    <property type="entry name" value="REC"/>
    <property type="match status" value="1"/>
</dbReference>
<evidence type="ECO:0000256" key="1">
    <source>
        <dbReference type="PROSITE-ProRule" id="PRU00169"/>
    </source>
</evidence>
<dbReference type="PROSITE" id="PS50293">
    <property type="entry name" value="TPR_REGION"/>
    <property type="match status" value="1"/>
</dbReference>
<dbReference type="RefSeq" id="WP_010940197.1">
    <property type="nucleotide sequence ID" value="NC_008751.1"/>
</dbReference>